<dbReference type="PROSITE" id="PS00165">
    <property type="entry name" value="DEHYDRATASE_SER_THR"/>
    <property type="match status" value="1"/>
</dbReference>
<dbReference type="Proteomes" id="UP000702544">
    <property type="component" value="Unassembled WGS sequence"/>
</dbReference>
<dbReference type="NCBIfam" id="NF006050">
    <property type="entry name" value="PRK08197.1"/>
    <property type="match status" value="1"/>
</dbReference>
<proteinExistence type="predicted"/>
<dbReference type="GO" id="GO:0006567">
    <property type="term" value="P:L-threonine catabolic process"/>
    <property type="evidence" value="ECO:0007669"/>
    <property type="project" value="TreeGrafter"/>
</dbReference>
<dbReference type="GO" id="GO:0006565">
    <property type="term" value="P:L-serine catabolic process"/>
    <property type="evidence" value="ECO:0007669"/>
    <property type="project" value="TreeGrafter"/>
</dbReference>
<gene>
    <name evidence="5" type="ORF">GWO12_09165</name>
</gene>
<comment type="caution">
    <text evidence="5">The sequence shown here is derived from an EMBL/GenBank/DDBJ whole genome shotgun (WGS) entry which is preliminary data.</text>
</comment>
<dbReference type="InterPro" id="IPR000634">
    <property type="entry name" value="Ser/Thr_deHydtase_PyrdxlP-BS"/>
</dbReference>
<dbReference type="InterPro" id="IPR036052">
    <property type="entry name" value="TrpB-like_PALP_sf"/>
</dbReference>
<dbReference type="PANTHER" id="PTHR48078">
    <property type="entry name" value="THREONINE DEHYDRATASE, MITOCHONDRIAL-RELATED"/>
    <property type="match status" value="1"/>
</dbReference>
<dbReference type="InterPro" id="IPR001926">
    <property type="entry name" value="TrpB-like_PALP"/>
</dbReference>
<dbReference type="AlphaFoldDB" id="A0AAE4Z921"/>
<feature type="domain" description="Tryptophan synthase beta chain-like PALP" evidence="4">
    <location>
        <begin position="73"/>
        <end position="378"/>
    </location>
</feature>
<organism evidence="5 6">
    <name type="scientific">Candidatus Kutchimonas denitrificans</name>
    <dbReference type="NCBI Taxonomy" id="3056748"/>
    <lineage>
        <taxon>Bacteria</taxon>
        <taxon>Pseudomonadati</taxon>
        <taxon>Gemmatimonadota</taxon>
        <taxon>Gemmatimonadia</taxon>
        <taxon>Candidatus Palauibacterales</taxon>
        <taxon>Candidatus Palauibacteraceae</taxon>
        <taxon>Candidatus Kutchimonas</taxon>
    </lineage>
</organism>
<dbReference type="GO" id="GO:0009097">
    <property type="term" value="P:isoleucine biosynthetic process"/>
    <property type="evidence" value="ECO:0007669"/>
    <property type="project" value="TreeGrafter"/>
</dbReference>
<dbReference type="EC" id="4.2.3.1" evidence="5"/>
<dbReference type="GO" id="GO:0003941">
    <property type="term" value="F:L-serine ammonia-lyase activity"/>
    <property type="evidence" value="ECO:0007669"/>
    <property type="project" value="TreeGrafter"/>
</dbReference>
<evidence type="ECO:0000313" key="6">
    <source>
        <dbReference type="Proteomes" id="UP000702544"/>
    </source>
</evidence>
<protein>
    <submittedName>
        <fullName evidence="5">Threonine synthase</fullName>
        <ecNumber evidence="5">4.2.3.1</ecNumber>
    </submittedName>
</protein>
<dbReference type="Gene3D" id="3.40.50.1100">
    <property type="match status" value="2"/>
</dbReference>
<name>A0AAE4Z921_9BACT</name>
<dbReference type="EMBL" id="JAACAK010000067">
    <property type="protein sequence ID" value="NIR75268.1"/>
    <property type="molecule type" value="Genomic_DNA"/>
</dbReference>
<dbReference type="GO" id="GO:0004794">
    <property type="term" value="F:threonine deaminase activity"/>
    <property type="evidence" value="ECO:0007669"/>
    <property type="project" value="TreeGrafter"/>
</dbReference>
<dbReference type="InterPro" id="IPR050147">
    <property type="entry name" value="Ser/Thr_Dehydratase"/>
</dbReference>
<dbReference type="GO" id="GO:0004795">
    <property type="term" value="F:threonine synthase activity"/>
    <property type="evidence" value="ECO:0007669"/>
    <property type="project" value="UniProtKB-EC"/>
</dbReference>
<keyword evidence="3 5" id="KW-0456">Lyase</keyword>
<evidence type="ECO:0000259" key="4">
    <source>
        <dbReference type="Pfam" id="PF00291"/>
    </source>
</evidence>
<dbReference type="Pfam" id="PF00291">
    <property type="entry name" value="PALP"/>
    <property type="match status" value="1"/>
</dbReference>
<comment type="cofactor">
    <cofactor evidence="1">
        <name>pyridoxal 5'-phosphate</name>
        <dbReference type="ChEBI" id="CHEBI:597326"/>
    </cofactor>
</comment>
<keyword evidence="2" id="KW-0663">Pyridoxal phosphate</keyword>
<sequence>MKLEHTLICSRCEREESVEGTPGVCPECGAPLLARYPLDRVGARWKPKDLAGRGWDMWRYREVMPVAREEEPISLGEGGTPLLEFEPLAREAGVAKLLVKEEGLNPTGSFKARGMSAAVTRAAAGGAKGFVTPSAGNAAGALSAYGARAGIPVRVYMPADTPPVIIAECRALGANVRLIDGLITDCGVEARAFAADSGYFDVSTLREPYRVEGKKTMGYELCEQLGWRIPDAILYPTGGGTGIIGMWKAFAELEALGWIEAGRRPRMYVVQSAGCAPIVRAWEAGAESADRWVGAETLAAGLRVPAALGDFLILRALRESGGAAVAVTDTELMRASRRLRHHGLPACPEGGATLAGLHAFRAEEHIGPEDRVVLFNTGAWLKYLV</sequence>
<dbReference type="PANTHER" id="PTHR48078:SF6">
    <property type="entry name" value="L-THREONINE DEHYDRATASE CATABOLIC TDCB"/>
    <property type="match status" value="1"/>
</dbReference>
<evidence type="ECO:0000313" key="5">
    <source>
        <dbReference type="EMBL" id="NIR75268.1"/>
    </source>
</evidence>
<reference evidence="5 6" key="1">
    <citation type="submission" date="2020-01" db="EMBL/GenBank/DDBJ databases">
        <title>Genomes assembled from Gulf of Kutch pelagic sediment metagenomes.</title>
        <authorList>
            <person name="Chandrashekar M."/>
            <person name="Mahajan M.S."/>
            <person name="Dave K.J."/>
            <person name="Vatsa P."/>
            <person name="Nathani N.M."/>
        </authorList>
    </citation>
    <scope>NUCLEOTIDE SEQUENCE [LARGE SCALE GENOMIC DNA]</scope>
    <source>
        <strain evidence="5">KS3-K002</strain>
    </source>
</reference>
<evidence type="ECO:0000256" key="3">
    <source>
        <dbReference type="ARBA" id="ARBA00023239"/>
    </source>
</evidence>
<dbReference type="CDD" id="cd01563">
    <property type="entry name" value="Thr-synth_1"/>
    <property type="match status" value="1"/>
</dbReference>
<dbReference type="SUPFAM" id="SSF53686">
    <property type="entry name" value="Tryptophan synthase beta subunit-like PLP-dependent enzymes"/>
    <property type="match status" value="1"/>
</dbReference>
<accession>A0AAE4Z921</accession>
<dbReference type="GO" id="GO:0030170">
    <property type="term" value="F:pyridoxal phosphate binding"/>
    <property type="evidence" value="ECO:0007669"/>
    <property type="project" value="InterPro"/>
</dbReference>
<evidence type="ECO:0000256" key="2">
    <source>
        <dbReference type="ARBA" id="ARBA00022898"/>
    </source>
</evidence>
<evidence type="ECO:0000256" key="1">
    <source>
        <dbReference type="ARBA" id="ARBA00001933"/>
    </source>
</evidence>